<keyword evidence="3" id="KW-0808">Transferase</keyword>
<dbReference type="Pfam" id="PF13089">
    <property type="entry name" value="PP_kinase_N"/>
    <property type="match status" value="1"/>
</dbReference>
<dbReference type="NCBIfam" id="TIGR03705">
    <property type="entry name" value="poly_P_kin"/>
    <property type="match status" value="1"/>
</dbReference>
<dbReference type="EMBL" id="VRMN01000002">
    <property type="protein sequence ID" value="KAA8497192.1"/>
    <property type="molecule type" value="Genomic_DNA"/>
</dbReference>
<evidence type="ECO:0000256" key="1">
    <source>
        <dbReference type="ARBA" id="ARBA00012960"/>
    </source>
</evidence>
<feature type="domain" description="Polyphosphate kinase N-terminal" evidence="9">
    <location>
        <begin position="81"/>
        <end position="190"/>
    </location>
</feature>
<keyword evidence="13" id="KW-1185">Reference proteome</keyword>
<dbReference type="Pfam" id="PF02503">
    <property type="entry name" value="PP_kinase"/>
    <property type="match status" value="1"/>
</dbReference>
<dbReference type="InterPro" id="IPR041108">
    <property type="entry name" value="PP_kinase_C_1"/>
</dbReference>
<dbReference type="Gene3D" id="1.20.58.310">
    <property type="entry name" value="Polyphosphate kinase N-terminal domain"/>
    <property type="match status" value="1"/>
</dbReference>
<dbReference type="Proteomes" id="UP000324585">
    <property type="component" value="Unassembled WGS sequence"/>
</dbReference>
<evidence type="ECO:0000256" key="2">
    <source>
        <dbReference type="ARBA" id="ARBA00022553"/>
    </source>
</evidence>
<dbReference type="CDD" id="cd09168">
    <property type="entry name" value="PLDc_PaPPK1_C2_like"/>
    <property type="match status" value="1"/>
</dbReference>
<feature type="domain" description="Polyphosphate kinase middle" evidence="8">
    <location>
        <begin position="200"/>
        <end position="378"/>
    </location>
</feature>
<dbReference type="Pfam" id="PF13090">
    <property type="entry name" value="PP_kinase_C"/>
    <property type="match status" value="1"/>
</dbReference>
<keyword evidence="4" id="KW-0547">Nucleotide-binding</keyword>
<dbReference type="PANTHER" id="PTHR30218">
    <property type="entry name" value="POLYPHOSPHATE KINASE"/>
    <property type="match status" value="1"/>
</dbReference>
<dbReference type="GO" id="GO:0008976">
    <property type="term" value="F:polyphosphate kinase activity"/>
    <property type="evidence" value="ECO:0007669"/>
    <property type="project" value="UniProtKB-EC"/>
</dbReference>
<comment type="caution">
    <text evidence="12">The sequence shown here is derived from an EMBL/GenBank/DDBJ whole genome shotgun (WGS) entry which is preliminary data.</text>
</comment>
<feature type="domain" description="Polyphosphate kinase C-terminal" evidence="10">
    <location>
        <begin position="587"/>
        <end position="749"/>
    </location>
</feature>
<keyword evidence="5 12" id="KW-0418">Kinase</keyword>
<evidence type="ECO:0000313" key="13">
    <source>
        <dbReference type="Proteomes" id="UP000324585"/>
    </source>
</evidence>
<dbReference type="Gene3D" id="3.90.79.10">
    <property type="entry name" value="Nucleoside Triphosphate Pyrophosphohydrolase"/>
    <property type="match status" value="1"/>
</dbReference>
<name>A0A5J4Z1Z9_PORPP</name>
<dbReference type="OMA" id="MTLYRVG"/>
<organism evidence="12 13">
    <name type="scientific">Porphyridium purpureum</name>
    <name type="common">Red alga</name>
    <name type="synonym">Porphyridium cruentum</name>
    <dbReference type="NCBI Taxonomy" id="35688"/>
    <lineage>
        <taxon>Eukaryota</taxon>
        <taxon>Rhodophyta</taxon>
        <taxon>Bangiophyceae</taxon>
        <taxon>Porphyridiales</taxon>
        <taxon>Porphyridiaceae</taxon>
        <taxon>Porphyridium</taxon>
    </lineage>
</organism>
<feature type="region of interest" description="Disordered" evidence="7">
    <location>
        <begin position="957"/>
        <end position="999"/>
    </location>
</feature>
<dbReference type="InterPro" id="IPR025200">
    <property type="entry name" value="PPK_C_dom2"/>
</dbReference>
<evidence type="ECO:0000256" key="4">
    <source>
        <dbReference type="ARBA" id="ARBA00022741"/>
    </source>
</evidence>
<dbReference type="Gene3D" id="3.30.870.10">
    <property type="entry name" value="Endonuclease Chain A"/>
    <property type="match status" value="2"/>
</dbReference>
<dbReference type="SUPFAM" id="SSF140356">
    <property type="entry name" value="PPK N-terminal domain-like"/>
    <property type="match status" value="1"/>
</dbReference>
<dbReference type="GO" id="GO:0006799">
    <property type="term" value="P:polyphosphate biosynthetic process"/>
    <property type="evidence" value="ECO:0007669"/>
    <property type="project" value="InterPro"/>
</dbReference>
<dbReference type="InterPro" id="IPR003414">
    <property type="entry name" value="PP_kinase"/>
</dbReference>
<dbReference type="SUPFAM" id="SSF56024">
    <property type="entry name" value="Phospholipase D/nuclease"/>
    <property type="match status" value="2"/>
</dbReference>
<dbReference type="NCBIfam" id="NF003921">
    <property type="entry name" value="PRK05443.2-2"/>
    <property type="match status" value="1"/>
</dbReference>
<dbReference type="SUPFAM" id="SSF143724">
    <property type="entry name" value="PHP14-like"/>
    <property type="match status" value="1"/>
</dbReference>
<proteinExistence type="predicted"/>
<evidence type="ECO:0000259" key="11">
    <source>
        <dbReference type="Pfam" id="PF17941"/>
    </source>
</evidence>
<evidence type="ECO:0000256" key="5">
    <source>
        <dbReference type="ARBA" id="ARBA00022777"/>
    </source>
</evidence>
<evidence type="ECO:0000256" key="7">
    <source>
        <dbReference type="SAM" id="MobiDB-lite"/>
    </source>
</evidence>
<dbReference type="GO" id="GO:0005524">
    <property type="term" value="F:ATP binding"/>
    <property type="evidence" value="ECO:0007669"/>
    <property type="project" value="UniProtKB-KW"/>
</dbReference>
<evidence type="ECO:0000259" key="9">
    <source>
        <dbReference type="Pfam" id="PF13089"/>
    </source>
</evidence>
<dbReference type="InterPro" id="IPR024953">
    <property type="entry name" value="PP_kinase_middle"/>
</dbReference>
<dbReference type="Pfam" id="PF17941">
    <property type="entry name" value="PP_kinase_C_1"/>
    <property type="match status" value="1"/>
</dbReference>
<sequence length="999" mass="112957">MGPNIPGGEEDEGMGLGSVRIADSQSVWNLRMEGQVRGLPPREAQLHKYKVCPLDATTHYAPEVEYEHMSNMELAKSKLIFTQEFGELSFNQRVLAAALDQDTPLLERFKFCCIVSSNLDEHFAKRLGNIPKVQADEDDAPDTSKMKASIRPRTEFEEKFSEAVTSIVNIQYKCLMRDILPKLQEHGVKILRYRDLDDTQKADMDEYFRKKLYPMITPLSVDQTHPFPMIQSHGIYLVIVVLNPETSRTRRLYFRIPNVKPRVLPVGSDRLCYLPIEEICIANVDKICEGMELLKAYPFRVTRNVKLVIDDTLFGESDNLLDFVWEEVHRRRSAPATRLEITKQMPADIRSLLVRELYLDDTDVYTIPNNLLGLADFFPVSFSPVAELQYPPHVPMVPKRLVGLEERLHEDPGKIFSVIRKEDLLVDYPTMSFNESSLLFLRAAARCPKVRMIKCVLYRGGSDSPLVASLIRAAKNGKEVSVLVELKASFDEVQNSTYAKQLMDAGCNVSYGLVGLKTHSKIMLIVRQEENGFRQYCQIATGNFNPSTAKIYTDLALFTCREDICADVLDLFNALTGFSRKRQYRRLLVAPVNMLDSFIELIDNEAENARKGLPARIILQINGLTETECVSHLYAASQAGVQIDLICRGLCAIRPGLPGKSDNIRVFSWIGRFLQHRRIFYFLNGGREKYFIGSADWRNRNLTARVEVITPIDDAKIQRKLMKMMTFFLEDELNTWEMASDGKYYLRKPETIDRESEASLIGKAGTLTAQVLMIDKDEQIAKSEDVANPVRNTGWTKEWTVQIKGVDIFVSDIAYGCVPIRFVDEHKVDPELLLVSSSKGSEDWSFMSADGKESETPVDVSKRCAAQRGGVKGGIIGNLGWFLRGKDSKKAVQLFVMDAESELDIEWPEQYVRDRKWIHLSDAQVMDELSSDPLVESVLSALDDWVKSHANATSQNGAVPVPLMEEAAPPVEEPIAPMEEPIAPTEEPIAPMEEPVAEE</sequence>
<reference evidence="13" key="1">
    <citation type="journal article" date="2019" name="Nat. Commun.">
        <title>Expansion of phycobilisome linker gene families in mesophilic red algae.</title>
        <authorList>
            <person name="Lee J."/>
            <person name="Kim D."/>
            <person name="Bhattacharya D."/>
            <person name="Yoon H.S."/>
        </authorList>
    </citation>
    <scope>NUCLEOTIDE SEQUENCE [LARGE SCALE GENOMIC DNA]</scope>
    <source>
        <strain evidence="13">CCMP 1328</strain>
    </source>
</reference>
<feature type="domain" description="Polyphosphate kinase C-terminal" evidence="11">
    <location>
        <begin position="414"/>
        <end position="580"/>
    </location>
</feature>
<dbReference type="Gene3D" id="3.30.1840.10">
    <property type="entry name" value="Polyphosphate kinase middle domain"/>
    <property type="match status" value="1"/>
</dbReference>
<evidence type="ECO:0000259" key="10">
    <source>
        <dbReference type="Pfam" id="PF13090"/>
    </source>
</evidence>
<keyword evidence="2" id="KW-0597">Phosphoprotein</keyword>
<evidence type="ECO:0000259" key="8">
    <source>
        <dbReference type="Pfam" id="PF02503"/>
    </source>
</evidence>
<gene>
    <name evidence="12" type="ORF">FVE85_0921</name>
</gene>
<keyword evidence="6" id="KW-0067">ATP-binding</keyword>
<dbReference type="PANTHER" id="PTHR30218:SF0">
    <property type="entry name" value="POLYPHOSPHATE KINASE"/>
    <property type="match status" value="1"/>
</dbReference>
<dbReference type="GO" id="GO:0009358">
    <property type="term" value="C:polyphosphate kinase complex"/>
    <property type="evidence" value="ECO:0007669"/>
    <property type="project" value="InterPro"/>
</dbReference>
<accession>A0A5J4Z1Z9</accession>
<evidence type="ECO:0000313" key="12">
    <source>
        <dbReference type="EMBL" id="KAA8497192.1"/>
    </source>
</evidence>
<protein>
    <recommendedName>
        <fullName evidence="1">ATP-polyphosphate phosphotransferase</fullName>
        <ecNumber evidence="1">2.7.4.1</ecNumber>
    </recommendedName>
</protein>
<feature type="compositionally biased region" description="Low complexity" evidence="7">
    <location>
        <begin position="958"/>
        <end position="999"/>
    </location>
</feature>
<evidence type="ECO:0000256" key="3">
    <source>
        <dbReference type="ARBA" id="ARBA00022679"/>
    </source>
</evidence>
<dbReference type="InterPro" id="IPR036830">
    <property type="entry name" value="PP_kinase_middle_dom_sf"/>
</dbReference>
<dbReference type="EC" id="2.7.4.1" evidence="1"/>
<dbReference type="InterPro" id="IPR036832">
    <property type="entry name" value="PPK_N_dom_sf"/>
</dbReference>
<dbReference type="AlphaFoldDB" id="A0A5J4Z1Z9"/>
<dbReference type="InterPro" id="IPR025198">
    <property type="entry name" value="PPK_N_dom"/>
</dbReference>
<dbReference type="OrthoDB" id="2011998at2759"/>
<evidence type="ECO:0000256" key="6">
    <source>
        <dbReference type="ARBA" id="ARBA00022840"/>
    </source>
</evidence>